<keyword evidence="1" id="KW-0805">Transcription regulation</keyword>
<reference evidence="5 6" key="1">
    <citation type="submission" date="2009-05" db="EMBL/GenBank/DDBJ databases">
        <authorList>
            <person name="Setubal J.C."/>
            <person name="Boyle S."/>
            <person name="Crasta O.R."/>
            <person name="Gillespie J.J."/>
            <person name="Kenyon R.W."/>
            <person name="Lu J."/>
            <person name="Mane S."/>
            <person name="Nagrani S."/>
            <person name="Shallom J.M."/>
            <person name="Shallom S."/>
            <person name="Shukla M."/>
            <person name="Snyder E.E."/>
            <person name="Sobral B.W."/>
            <person name="Wattam A.R."/>
            <person name="Will R."/>
            <person name="Williams K."/>
            <person name="Yoo H."/>
            <person name="Munk C."/>
            <person name="Tapia R."/>
            <person name="Green L."/>
            <person name="Rogers Y."/>
            <person name="Detter J.C."/>
            <person name="Bruce D."/>
            <person name="Brettin T.S."/>
            <person name="Tsolis R."/>
        </authorList>
    </citation>
    <scope>NUCLEOTIDE SEQUENCE [LARGE SCALE GENOMIC DNA]</scope>
    <source>
        <strain evidence="5 6">LMG 3301</strain>
    </source>
</reference>
<evidence type="ECO:0000256" key="3">
    <source>
        <dbReference type="ARBA" id="ARBA00023163"/>
    </source>
</evidence>
<keyword evidence="2" id="KW-0238">DNA-binding</keyword>
<dbReference type="InterPro" id="IPR011991">
    <property type="entry name" value="ArsR-like_HTH"/>
</dbReference>
<evidence type="ECO:0000256" key="1">
    <source>
        <dbReference type="ARBA" id="ARBA00023015"/>
    </source>
</evidence>
<feature type="domain" description="HTH arsR-type" evidence="4">
    <location>
        <begin position="44"/>
        <end position="141"/>
    </location>
</feature>
<dbReference type="PANTHER" id="PTHR43132">
    <property type="entry name" value="ARSENICAL RESISTANCE OPERON REPRESSOR ARSR-RELATED"/>
    <property type="match status" value="1"/>
</dbReference>
<dbReference type="InterPro" id="IPR036390">
    <property type="entry name" value="WH_DNA-bd_sf"/>
</dbReference>
<dbReference type="SMART" id="SM00418">
    <property type="entry name" value="HTH_ARSR"/>
    <property type="match status" value="1"/>
</dbReference>
<dbReference type="HOGENOM" id="CLU_097806_3_2_5"/>
<protein>
    <submittedName>
        <fullName evidence="5">Regulatory protein ArsR</fullName>
    </submittedName>
</protein>
<dbReference type="CDD" id="cd00090">
    <property type="entry name" value="HTH_ARSR"/>
    <property type="match status" value="1"/>
</dbReference>
<dbReference type="Pfam" id="PF01022">
    <property type="entry name" value="HTH_5"/>
    <property type="match status" value="1"/>
</dbReference>
<dbReference type="PANTHER" id="PTHR43132:SF2">
    <property type="entry name" value="ARSENICAL RESISTANCE OPERON REPRESSOR ARSR-RELATED"/>
    <property type="match status" value="1"/>
</dbReference>
<evidence type="ECO:0000259" key="4">
    <source>
        <dbReference type="PROSITE" id="PS50987"/>
    </source>
</evidence>
<dbReference type="Gene3D" id="1.10.10.10">
    <property type="entry name" value="Winged helix-like DNA-binding domain superfamily/Winged helix DNA-binding domain"/>
    <property type="match status" value="1"/>
</dbReference>
<dbReference type="Proteomes" id="UP000004386">
    <property type="component" value="Unassembled WGS sequence"/>
</dbReference>
<dbReference type="InterPro" id="IPR001845">
    <property type="entry name" value="HTH_ArsR_DNA-bd_dom"/>
</dbReference>
<organism evidence="5 6">
    <name type="scientific">Brucella intermedia LMG 3301</name>
    <dbReference type="NCBI Taxonomy" id="641118"/>
    <lineage>
        <taxon>Bacteria</taxon>
        <taxon>Pseudomonadati</taxon>
        <taxon>Pseudomonadota</taxon>
        <taxon>Alphaproteobacteria</taxon>
        <taxon>Hyphomicrobiales</taxon>
        <taxon>Brucellaceae</taxon>
        <taxon>Brucella/Ochrobactrum group</taxon>
        <taxon>Brucella</taxon>
    </lineage>
</organism>
<gene>
    <name evidence="5" type="ORF">OINT_1000495</name>
</gene>
<dbReference type="EMBL" id="ACQA01000001">
    <property type="protein sequence ID" value="EEQ95147.1"/>
    <property type="molecule type" value="Genomic_DNA"/>
</dbReference>
<dbReference type="AlphaFoldDB" id="C4WJB8"/>
<dbReference type="PROSITE" id="PS50987">
    <property type="entry name" value="HTH_ARSR_2"/>
    <property type="match status" value="1"/>
</dbReference>
<comment type="caution">
    <text evidence="5">The sequence shown here is derived from an EMBL/GenBank/DDBJ whole genome shotgun (WGS) entry which is preliminary data.</text>
</comment>
<proteinExistence type="predicted"/>
<dbReference type="NCBIfam" id="NF033788">
    <property type="entry name" value="HTH_metalloreg"/>
    <property type="match status" value="1"/>
</dbReference>
<evidence type="ECO:0000256" key="2">
    <source>
        <dbReference type="ARBA" id="ARBA00023125"/>
    </source>
</evidence>
<evidence type="ECO:0000313" key="6">
    <source>
        <dbReference type="Proteomes" id="UP000004386"/>
    </source>
</evidence>
<dbReference type="InterPro" id="IPR036388">
    <property type="entry name" value="WH-like_DNA-bd_sf"/>
</dbReference>
<sequence length="142" mass="16089">MFSYCRAFGERTPRKLEVWSIIVYRRYTMKIILDKNSAEAVSDLAEIGIDDEAAARICAALGHPVRIRIIRQLMMEDACCCKDIVGKLDLAQSTVSQHLKVLVQAGLIDYRPERQSSRYSVNWQQMNAVRTHFASFKGACCG</sequence>
<dbReference type="SUPFAM" id="SSF46785">
    <property type="entry name" value="Winged helix' DNA-binding domain"/>
    <property type="match status" value="1"/>
</dbReference>
<dbReference type="InterPro" id="IPR051011">
    <property type="entry name" value="Metal_resp_trans_reg"/>
</dbReference>
<dbReference type="PRINTS" id="PR00778">
    <property type="entry name" value="HTHARSR"/>
</dbReference>
<accession>C4WJB8</accession>
<evidence type="ECO:0000313" key="5">
    <source>
        <dbReference type="EMBL" id="EEQ95147.1"/>
    </source>
</evidence>
<dbReference type="GO" id="GO:0003700">
    <property type="term" value="F:DNA-binding transcription factor activity"/>
    <property type="evidence" value="ECO:0007669"/>
    <property type="project" value="InterPro"/>
</dbReference>
<name>C4WJB8_9HYPH</name>
<keyword evidence="3" id="KW-0804">Transcription</keyword>
<dbReference type="GO" id="GO:0003677">
    <property type="term" value="F:DNA binding"/>
    <property type="evidence" value="ECO:0007669"/>
    <property type="project" value="UniProtKB-KW"/>
</dbReference>